<organism evidence="1 2">
    <name type="scientific">Rhodocollybia butyracea</name>
    <dbReference type="NCBI Taxonomy" id="206335"/>
    <lineage>
        <taxon>Eukaryota</taxon>
        <taxon>Fungi</taxon>
        <taxon>Dikarya</taxon>
        <taxon>Basidiomycota</taxon>
        <taxon>Agaricomycotina</taxon>
        <taxon>Agaricomycetes</taxon>
        <taxon>Agaricomycetidae</taxon>
        <taxon>Agaricales</taxon>
        <taxon>Marasmiineae</taxon>
        <taxon>Omphalotaceae</taxon>
        <taxon>Rhodocollybia</taxon>
    </lineage>
</organism>
<protein>
    <submittedName>
        <fullName evidence="1">Uncharacterized protein</fullName>
    </submittedName>
</protein>
<reference evidence="1" key="1">
    <citation type="submission" date="2020-11" db="EMBL/GenBank/DDBJ databases">
        <authorList>
            <consortium name="DOE Joint Genome Institute"/>
            <person name="Ahrendt S."/>
            <person name="Riley R."/>
            <person name="Andreopoulos W."/>
            <person name="Labutti K."/>
            <person name="Pangilinan J."/>
            <person name="Ruiz-Duenas F.J."/>
            <person name="Barrasa J.M."/>
            <person name="Sanchez-Garcia M."/>
            <person name="Camarero S."/>
            <person name="Miyauchi S."/>
            <person name="Serrano A."/>
            <person name="Linde D."/>
            <person name="Babiker R."/>
            <person name="Drula E."/>
            <person name="Ayuso-Fernandez I."/>
            <person name="Pacheco R."/>
            <person name="Padilla G."/>
            <person name="Ferreira P."/>
            <person name="Barriuso J."/>
            <person name="Kellner H."/>
            <person name="Castanera R."/>
            <person name="Alfaro M."/>
            <person name="Ramirez L."/>
            <person name="Pisabarro A.G."/>
            <person name="Kuo A."/>
            <person name="Tritt A."/>
            <person name="Lipzen A."/>
            <person name="He G."/>
            <person name="Yan M."/>
            <person name="Ng V."/>
            <person name="Cullen D."/>
            <person name="Martin F."/>
            <person name="Rosso M.-N."/>
            <person name="Henrissat B."/>
            <person name="Hibbett D."/>
            <person name="Martinez A.T."/>
            <person name="Grigoriev I.V."/>
        </authorList>
    </citation>
    <scope>NUCLEOTIDE SEQUENCE</scope>
    <source>
        <strain evidence="1">AH 40177</strain>
    </source>
</reference>
<comment type="caution">
    <text evidence="1">The sequence shown here is derived from an EMBL/GenBank/DDBJ whole genome shotgun (WGS) entry which is preliminary data.</text>
</comment>
<proteinExistence type="predicted"/>
<dbReference type="Proteomes" id="UP000772434">
    <property type="component" value="Unassembled WGS sequence"/>
</dbReference>
<gene>
    <name evidence="1" type="ORF">BDP27DRAFT_1444448</name>
</gene>
<evidence type="ECO:0000313" key="1">
    <source>
        <dbReference type="EMBL" id="KAF9074184.1"/>
    </source>
</evidence>
<accession>A0A9P5Q3M0</accession>
<dbReference type="EMBL" id="JADNRY010000014">
    <property type="protein sequence ID" value="KAF9074184.1"/>
    <property type="molecule type" value="Genomic_DNA"/>
</dbReference>
<name>A0A9P5Q3M0_9AGAR</name>
<sequence>MEMQGNPPAVSTGPVPSHPNTSCWSICIRCDITPENALHFSSPYAYRELHTWRVSLPMDTHRDASSLAYTEIVLTSIDGKTGDDIPGVFPPAVETGFTNFLKSANLFKEVQGTVVYSYEGLYRPDDPGKREEYHFKMRGVPECDPPNPPCFGWRAKGQLFRVSKGKEEQGEYYKQAYIGISPGPLKYGGFKGTWGRPSYPAYEKLNSWSQTEWQKLLDEFKENFMKHAPNGPVEPPFQPSHVAPHLPIRL</sequence>
<dbReference type="AlphaFoldDB" id="A0A9P5Q3M0"/>
<evidence type="ECO:0000313" key="2">
    <source>
        <dbReference type="Proteomes" id="UP000772434"/>
    </source>
</evidence>
<keyword evidence="2" id="KW-1185">Reference proteome</keyword>